<evidence type="ECO:0000313" key="3">
    <source>
        <dbReference type="Proteomes" id="UP000077667"/>
    </source>
</evidence>
<accession>A0A1A9I3X3</accession>
<dbReference type="AlphaFoldDB" id="A0A1A9I3X3"/>
<evidence type="ECO:0008006" key="4">
    <source>
        <dbReference type="Google" id="ProtNLM"/>
    </source>
</evidence>
<proteinExistence type="predicted"/>
<evidence type="ECO:0000256" key="1">
    <source>
        <dbReference type="SAM" id="SignalP"/>
    </source>
</evidence>
<gene>
    <name evidence="2" type="ORF">A8C56_16610</name>
</gene>
<sequence>MNAVFRFLVFVLFLQVLISCADVNSKGTPDKGTEATRITPRMLPKDTLLQALQDAAAIVADSSATTIPRLQGLLASLSERFIIKVNASDEIIDTAAVYMYLDSAFYPGNTCVLQVTALPAQLRAGLSIEDFKKKFGASEIEKKEFQQLTLQQVYPFVFKGAVKTPHAISSVKVYPDRSMPKEGYRNFEINKIDLCYNQ</sequence>
<dbReference type="KEGG" id="nia:A8C56_16610"/>
<dbReference type="EMBL" id="CP015772">
    <property type="protein sequence ID" value="ANH82368.1"/>
    <property type="molecule type" value="Genomic_DNA"/>
</dbReference>
<feature type="signal peptide" evidence="1">
    <location>
        <begin position="1"/>
        <end position="21"/>
    </location>
</feature>
<name>A0A1A9I3X3_9BACT</name>
<feature type="chain" id="PRO_5008389815" description="Lipoprotein" evidence="1">
    <location>
        <begin position="22"/>
        <end position="198"/>
    </location>
</feature>
<dbReference type="Proteomes" id="UP000077667">
    <property type="component" value="Chromosome"/>
</dbReference>
<reference evidence="2 3" key="1">
    <citation type="submission" date="2016-05" db="EMBL/GenBank/DDBJ databases">
        <title>Niabella ginsenosidivorans BS26 whole genome sequencing.</title>
        <authorList>
            <person name="Im W.T."/>
            <person name="Siddiqi M.Z."/>
        </authorList>
    </citation>
    <scope>NUCLEOTIDE SEQUENCE [LARGE SCALE GENOMIC DNA]</scope>
    <source>
        <strain evidence="2 3">BS26</strain>
    </source>
</reference>
<protein>
    <recommendedName>
        <fullName evidence="4">Lipoprotein</fullName>
    </recommendedName>
</protein>
<keyword evidence="3" id="KW-1185">Reference proteome</keyword>
<dbReference type="PROSITE" id="PS51257">
    <property type="entry name" value="PROKAR_LIPOPROTEIN"/>
    <property type="match status" value="1"/>
</dbReference>
<evidence type="ECO:0000313" key="2">
    <source>
        <dbReference type="EMBL" id="ANH82368.1"/>
    </source>
</evidence>
<keyword evidence="1" id="KW-0732">Signal</keyword>
<dbReference type="STRING" id="1176587.A8C56_16610"/>
<organism evidence="2 3">
    <name type="scientific">Niabella ginsenosidivorans</name>
    <dbReference type="NCBI Taxonomy" id="1176587"/>
    <lineage>
        <taxon>Bacteria</taxon>
        <taxon>Pseudomonadati</taxon>
        <taxon>Bacteroidota</taxon>
        <taxon>Chitinophagia</taxon>
        <taxon>Chitinophagales</taxon>
        <taxon>Chitinophagaceae</taxon>
        <taxon>Niabella</taxon>
    </lineage>
</organism>